<dbReference type="InterPro" id="IPR043725">
    <property type="entry name" value="DUF5667"/>
</dbReference>
<protein>
    <recommendedName>
        <fullName evidence="3">DUF5667 domain-containing protein</fullName>
    </recommendedName>
</protein>
<keyword evidence="2" id="KW-0472">Membrane</keyword>
<feature type="transmembrane region" description="Helical" evidence="2">
    <location>
        <begin position="114"/>
        <end position="139"/>
    </location>
</feature>
<comment type="caution">
    <text evidence="4">The sequence shown here is derived from an EMBL/GenBank/DDBJ whole genome shotgun (WGS) entry which is preliminary data.</text>
</comment>
<feature type="region of interest" description="Disordered" evidence="1">
    <location>
        <begin position="20"/>
        <end position="44"/>
    </location>
</feature>
<feature type="compositionally biased region" description="Gly residues" evidence="1">
    <location>
        <begin position="338"/>
        <end position="355"/>
    </location>
</feature>
<dbReference type="Proteomes" id="UP001499987">
    <property type="component" value="Unassembled WGS sequence"/>
</dbReference>
<proteinExistence type="predicted"/>
<dbReference type="EMBL" id="BAAALD010000001">
    <property type="protein sequence ID" value="GAA1069154.1"/>
    <property type="molecule type" value="Genomic_DNA"/>
</dbReference>
<evidence type="ECO:0000256" key="2">
    <source>
        <dbReference type="SAM" id="Phobius"/>
    </source>
</evidence>
<sequence>MTANVLEHRRAKAFAEALEAHRTDNSPGGDGPDGSTPGGAHRAGSTAMAELLAVADTLGELPVPEFSAETKAVQRAQLMAAFEQAFAGGGTPAVPRQRGHRAARAARGRWGRRLAIGGLVAGVAVGGFAGAAAASGGALPGDALYGMKRGLEGLRLDWAGSDSERGALLLEQATTRLDEAQSLLQRSGSPDTLSPDTVEQVRQALDDMHAEALRGRDLLRSVYRSNGSLAPMRQLATFASGQDDRWTRLHDRLPGQLGPQADKVDELFDDISEDVAPLHLEKPGPGGQQGTGAGDGQTSGQASGGAVQGATQGGSGAPTAHGTGTAPNGAAPSTAPQGVGGLVDGLTNGLGGGQSGAPATGGTTGSGASPAPSGSATGSSEGQGITIPPLIPGLLPGLTLG</sequence>
<name>A0ABN1T9B0_9ACTN</name>
<reference evidence="4 5" key="1">
    <citation type="journal article" date="2019" name="Int. J. Syst. Evol. Microbiol.">
        <title>The Global Catalogue of Microorganisms (GCM) 10K type strain sequencing project: providing services to taxonomists for standard genome sequencing and annotation.</title>
        <authorList>
            <consortium name="The Broad Institute Genomics Platform"/>
            <consortium name="The Broad Institute Genome Sequencing Center for Infectious Disease"/>
            <person name="Wu L."/>
            <person name="Ma J."/>
        </authorList>
    </citation>
    <scope>NUCLEOTIDE SEQUENCE [LARGE SCALE GENOMIC DNA]</scope>
    <source>
        <strain evidence="4 5">JCM 13002</strain>
    </source>
</reference>
<feature type="domain" description="DUF5667" evidence="3">
    <location>
        <begin position="137"/>
        <end position="255"/>
    </location>
</feature>
<dbReference type="Pfam" id="PF18915">
    <property type="entry name" value="DUF5667"/>
    <property type="match status" value="1"/>
</dbReference>
<gene>
    <name evidence="4" type="ORF">GCM10009663_00180</name>
</gene>
<feature type="region of interest" description="Disordered" evidence="1">
    <location>
        <begin position="277"/>
        <end position="401"/>
    </location>
</feature>
<dbReference type="RefSeq" id="WP_344621352.1">
    <property type="nucleotide sequence ID" value="NZ_BAAALD010000001.1"/>
</dbReference>
<feature type="compositionally biased region" description="Low complexity" evidence="1">
    <location>
        <begin position="356"/>
        <end position="401"/>
    </location>
</feature>
<keyword evidence="5" id="KW-1185">Reference proteome</keyword>
<evidence type="ECO:0000259" key="3">
    <source>
        <dbReference type="Pfam" id="PF18915"/>
    </source>
</evidence>
<keyword evidence="2" id="KW-0812">Transmembrane</keyword>
<accession>A0ABN1T9B0</accession>
<keyword evidence="2" id="KW-1133">Transmembrane helix</keyword>
<feature type="compositionally biased region" description="Gly residues" evidence="1">
    <location>
        <begin position="284"/>
        <end position="316"/>
    </location>
</feature>
<evidence type="ECO:0000256" key="1">
    <source>
        <dbReference type="SAM" id="MobiDB-lite"/>
    </source>
</evidence>
<evidence type="ECO:0000313" key="4">
    <source>
        <dbReference type="EMBL" id="GAA1069154.1"/>
    </source>
</evidence>
<evidence type="ECO:0000313" key="5">
    <source>
        <dbReference type="Proteomes" id="UP001499987"/>
    </source>
</evidence>
<organism evidence="4 5">
    <name type="scientific">Kitasatospora arboriphila</name>
    <dbReference type="NCBI Taxonomy" id="258052"/>
    <lineage>
        <taxon>Bacteria</taxon>
        <taxon>Bacillati</taxon>
        <taxon>Actinomycetota</taxon>
        <taxon>Actinomycetes</taxon>
        <taxon>Kitasatosporales</taxon>
        <taxon>Streptomycetaceae</taxon>
        <taxon>Kitasatospora</taxon>
    </lineage>
</organism>